<keyword evidence="1" id="KW-0812">Transmembrane</keyword>
<comment type="caution">
    <text evidence="3">The sequence shown here is derived from an EMBL/GenBank/DDBJ whole genome shotgun (WGS) entry which is preliminary data.</text>
</comment>
<keyword evidence="4" id="KW-1185">Reference proteome</keyword>
<dbReference type="PROSITE" id="PS50056">
    <property type="entry name" value="TYR_PHOSPHATASE_2"/>
    <property type="match status" value="1"/>
</dbReference>
<keyword evidence="1" id="KW-1133">Transmembrane helix</keyword>
<name>A0ABW1ES08_9ACTN</name>
<dbReference type="Proteomes" id="UP001596067">
    <property type="component" value="Unassembled WGS sequence"/>
</dbReference>
<dbReference type="Gene3D" id="3.90.190.10">
    <property type="entry name" value="Protein tyrosine phosphatase superfamily"/>
    <property type="match status" value="1"/>
</dbReference>
<protein>
    <submittedName>
        <fullName evidence="3">Protein phosphatase</fullName>
    </submittedName>
</protein>
<evidence type="ECO:0000256" key="1">
    <source>
        <dbReference type="SAM" id="Phobius"/>
    </source>
</evidence>
<gene>
    <name evidence="3" type="ORF">ACFP0N_01950</name>
</gene>
<evidence type="ECO:0000313" key="3">
    <source>
        <dbReference type="EMBL" id="MFC5883744.1"/>
    </source>
</evidence>
<accession>A0ABW1ES08</accession>
<feature type="domain" description="Tyrosine specific protein phosphatases" evidence="2">
    <location>
        <begin position="98"/>
        <end position="139"/>
    </location>
</feature>
<evidence type="ECO:0000259" key="2">
    <source>
        <dbReference type="PROSITE" id="PS50056"/>
    </source>
</evidence>
<organism evidence="3 4">
    <name type="scientific">Kitasatospora aburaviensis</name>
    <dbReference type="NCBI Taxonomy" id="67265"/>
    <lineage>
        <taxon>Bacteria</taxon>
        <taxon>Bacillati</taxon>
        <taxon>Actinomycetota</taxon>
        <taxon>Actinomycetes</taxon>
        <taxon>Kitasatosporales</taxon>
        <taxon>Streptomycetaceae</taxon>
        <taxon>Kitasatospora</taxon>
    </lineage>
</organism>
<feature type="transmembrane region" description="Helical" evidence="1">
    <location>
        <begin position="148"/>
        <end position="166"/>
    </location>
</feature>
<dbReference type="RefSeq" id="WP_313766532.1">
    <property type="nucleotide sequence ID" value="NZ_BAAAVH010000072.1"/>
</dbReference>
<dbReference type="SUPFAM" id="SSF52799">
    <property type="entry name" value="(Phosphotyrosine protein) phosphatases II"/>
    <property type="match status" value="1"/>
</dbReference>
<evidence type="ECO:0000313" key="4">
    <source>
        <dbReference type="Proteomes" id="UP001596067"/>
    </source>
</evidence>
<sequence length="168" mass="18126">MPTRQKDRDTPGPPERWSEIAPGLWMGGHFVTPPRRPLEPVVVEREFDLVVSLHTQPGHGPAPGVEHLVREVPDGPLSAAQLLAVGEAAAYTAGAVRQGRRVLVRCHSGYNRSGLVVAQALVELGHEADRAVELVRERRSPWALNNRLFVEYLAAGLGTAALLAGLDG</sequence>
<dbReference type="InterPro" id="IPR029021">
    <property type="entry name" value="Prot-tyrosine_phosphatase-like"/>
</dbReference>
<dbReference type="InterPro" id="IPR000387">
    <property type="entry name" value="Tyr_Pase_dom"/>
</dbReference>
<reference evidence="4" key="1">
    <citation type="journal article" date="2019" name="Int. J. Syst. Evol. Microbiol.">
        <title>The Global Catalogue of Microorganisms (GCM) 10K type strain sequencing project: providing services to taxonomists for standard genome sequencing and annotation.</title>
        <authorList>
            <consortium name="The Broad Institute Genomics Platform"/>
            <consortium name="The Broad Institute Genome Sequencing Center for Infectious Disease"/>
            <person name="Wu L."/>
            <person name="Ma J."/>
        </authorList>
    </citation>
    <scope>NUCLEOTIDE SEQUENCE [LARGE SCALE GENOMIC DNA]</scope>
    <source>
        <strain evidence="4">CGMCC 4.1469</strain>
    </source>
</reference>
<keyword evidence="1" id="KW-0472">Membrane</keyword>
<dbReference type="EMBL" id="JBHSOD010000001">
    <property type="protein sequence ID" value="MFC5883744.1"/>
    <property type="molecule type" value="Genomic_DNA"/>
</dbReference>
<proteinExistence type="predicted"/>